<dbReference type="RefSeq" id="WP_128692757.1">
    <property type="nucleotide sequence ID" value="NZ_LHQS01000001.1"/>
</dbReference>
<comment type="caution">
    <text evidence="2">The sequence shown here is derived from an EMBL/GenBank/DDBJ whole genome shotgun (WGS) entry which is preliminary data.</text>
</comment>
<dbReference type="InterPro" id="IPR019198">
    <property type="entry name" value="Beta_propeller_containing"/>
</dbReference>
<feature type="compositionally biased region" description="Low complexity" evidence="1">
    <location>
        <begin position="78"/>
        <end position="95"/>
    </location>
</feature>
<gene>
    <name evidence="2" type="ORF">ABH15_02385</name>
</gene>
<feature type="region of interest" description="Disordered" evidence="1">
    <location>
        <begin position="53"/>
        <end position="99"/>
    </location>
</feature>
<evidence type="ECO:0000313" key="2">
    <source>
        <dbReference type="EMBL" id="RXE57003.1"/>
    </source>
</evidence>
<name>A0A498H2J3_9EURY</name>
<evidence type="ECO:0008006" key="4">
    <source>
        <dbReference type="Google" id="ProtNLM"/>
    </source>
</evidence>
<evidence type="ECO:0000313" key="3">
    <source>
        <dbReference type="Proteomes" id="UP000290932"/>
    </source>
</evidence>
<organism evidence="2 3">
    <name type="scientific">Methanoculleus taiwanensis</name>
    <dbReference type="NCBI Taxonomy" id="1550565"/>
    <lineage>
        <taxon>Archaea</taxon>
        <taxon>Methanobacteriati</taxon>
        <taxon>Methanobacteriota</taxon>
        <taxon>Stenosarchaea group</taxon>
        <taxon>Methanomicrobia</taxon>
        <taxon>Methanomicrobiales</taxon>
        <taxon>Methanomicrobiaceae</taxon>
        <taxon>Methanoculleus</taxon>
    </lineage>
</organism>
<dbReference type="AlphaFoldDB" id="A0A498H2J3"/>
<dbReference type="PIRSF" id="PIRSF006425">
    <property type="entry name" value="UCP006425_WD40"/>
    <property type="match status" value="1"/>
</dbReference>
<keyword evidence="3" id="KW-1185">Reference proteome</keyword>
<protein>
    <recommendedName>
        <fullName evidence="4">Copper amine oxidase</fullName>
    </recommendedName>
</protein>
<accession>A0A498H2J3</accession>
<evidence type="ECO:0000256" key="1">
    <source>
        <dbReference type="SAM" id="MobiDB-lite"/>
    </source>
</evidence>
<dbReference type="EMBL" id="LHQS01000001">
    <property type="protein sequence ID" value="RXE57003.1"/>
    <property type="molecule type" value="Genomic_DNA"/>
</dbReference>
<sequence length="644" mass="70460">MAGQRERLVIAIGILVVAAIIGSALVTEASGQETLGELKKFSSPEELRDYLKEHATGSRPGGGQYTGVPDGAARDETTTGAPVPASTGAPAAAPGTGAGDYSTTNIQVAGVDEPDFIKNDGKYIYVITGDTLVIVDAYPAKDAGVVSETRIDGRPQELFLDGDRLVIIASQRDEIMVTPERSVAPVPVTREVTHAHVYSVRDRTEPEELREVAFTGSYSGARMIGSTVYLITSEYVPWYGGEPLLPEVTTENGSTFLPDVYYPDIPWNTYTYHTISSFAMDSGDTPDAETFLLGYGSTLYASQKNIYLSYPKPTEPAYRSVPVDDILPPDDEPEGTVVYRFAVGDGAIEYEGMGEVPGHLLNQFSMDEYDGYLRVATTVEGWTDRGSYQYSTVSVLDEGMETVGELGNIAPGERIYATRFVDDRLYMVTFKRVDPLFVIDLEEPENPGILGELKIPGYSDYLHPYDEDHIIGIGKETGENDWGGISVGGVKLALFNVSDVNNPELVDSVEIGEAGTDSEALHDHKAFLFAKSKNLLVIPISEVRRVNNTGGRYDSYSLKTWQGVYVYGVNPSTGFTLRGTVTQNGSDIPYAWNTPDAVQRSLYMDSVLYTVSQKRIVMSSLPDLTEPLGEVGLPYREAYPRYWY</sequence>
<dbReference type="Pfam" id="PF09826">
    <property type="entry name" value="Beta_propel"/>
    <property type="match status" value="1"/>
</dbReference>
<reference evidence="2 3" key="1">
    <citation type="journal article" date="2015" name="Int. J. Syst. Evol. Microbiol.">
        <title>Methanoculleus taiwanensis sp. nov., a methanogen isolated from deep marine sediment at the deformation front area near Taiwan.</title>
        <authorList>
            <person name="Weng C.Y."/>
            <person name="Chen S.C."/>
            <person name="Lai M.C."/>
            <person name="Wu S.Y."/>
            <person name="Lin S."/>
            <person name="Yang T.F."/>
            <person name="Chen P.C."/>
        </authorList>
    </citation>
    <scope>NUCLEOTIDE SEQUENCE [LARGE SCALE GENOMIC DNA]</scope>
    <source>
        <strain evidence="2 3">CYW4</strain>
    </source>
</reference>
<dbReference type="OrthoDB" id="28968at2157"/>
<dbReference type="InterPro" id="IPR014441">
    <property type="entry name" value="UCP006425_b-propeller"/>
</dbReference>
<proteinExistence type="predicted"/>
<dbReference type="Proteomes" id="UP000290932">
    <property type="component" value="Unassembled WGS sequence"/>
</dbReference>